<dbReference type="PANTHER" id="PTHR33889">
    <property type="entry name" value="OS04G0681850 PROTEIN"/>
    <property type="match status" value="1"/>
</dbReference>
<dbReference type="EMBL" id="KI914005">
    <property type="protein sequence ID" value="ETV92000.1"/>
    <property type="molecule type" value="Genomic_DNA"/>
</dbReference>
<dbReference type="PANTHER" id="PTHR33889:SF1">
    <property type="entry name" value="OS03G0834800 PROTEIN"/>
    <property type="match status" value="1"/>
</dbReference>
<name>A0A024TCW8_9STRA</name>
<sequence length="139" mass="15833">MRKGQRKKNLTDIECANIVQHILRRCTPKGKIPKGVAVEIGQITKDHLSWGTPTQEGQLGHKRLHDDLSQRIQTIPQSRRYCIRTIAHLLKFPTSTLHCYFKRGVIAKYSTVLKPALTDSNKVCRLNWAIKHVQDVDGA</sequence>
<protein>
    <recommendedName>
        <fullName evidence="2">Transposase Tc1-like domain-containing protein</fullName>
    </recommendedName>
</protein>
<accession>A0A024TCW8</accession>
<dbReference type="GeneID" id="20090682"/>
<gene>
    <name evidence="1" type="ORF">H310_13632</name>
</gene>
<dbReference type="RefSeq" id="XP_008879424.1">
    <property type="nucleotide sequence ID" value="XM_008881202.1"/>
</dbReference>
<dbReference type="OrthoDB" id="108858at2759"/>
<dbReference type="VEuPathDB" id="FungiDB:H310_13632"/>
<organism evidence="1">
    <name type="scientific">Aphanomyces invadans</name>
    <dbReference type="NCBI Taxonomy" id="157072"/>
    <lineage>
        <taxon>Eukaryota</taxon>
        <taxon>Sar</taxon>
        <taxon>Stramenopiles</taxon>
        <taxon>Oomycota</taxon>
        <taxon>Saprolegniomycetes</taxon>
        <taxon>Saprolegniales</taxon>
        <taxon>Verrucalvaceae</taxon>
        <taxon>Aphanomyces</taxon>
    </lineage>
</organism>
<dbReference type="AlphaFoldDB" id="A0A024TCW8"/>
<reference evidence="1" key="1">
    <citation type="submission" date="2013-12" db="EMBL/GenBank/DDBJ databases">
        <title>The Genome Sequence of Aphanomyces invadans NJM9701.</title>
        <authorList>
            <consortium name="The Broad Institute Genomics Platform"/>
            <person name="Russ C."/>
            <person name="Tyler B."/>
            <person name="van West P."/>
            <person name="Dieguez-Uribeondo J."/>
            <person name="Young S.K."/>
            <person name="Zeng Q."/>
            <person name="Gargeya S."/>
            <person name="Fitzgerald M."/>
            <person name="Abouelleil A."/>
            <person name="Alvarado L."/>
            <person name="Chapman S.B."/>
            <person name="Gainer-Dewar J."/>
            <person name="Goldberg J."/>
            <person name="Griggs A."/>
            <person name="Gujja S."/>
            <person name="Hansen M."/>
            <person name="Howarth C."/>
            <person name="Imamovic A."/>
            <person name="Ireland A."/>
            <person name="Larimer J."/>
            <person name="McCowan C."/>
            <person name="Murphy C."/>
            <person name="Pearson M."/>
            <person name="Poon T.W."/>
            <person name="Priest M."/>
            <person name="Roberts A."/>
            <person name="Saif S."/>
            <person name="Shea T."/>
            <person name="Sykes S."/>
            <person name="Wortman J."/>
            <person name="Nusbaum C."/>
            <person name="Birren B."/>
        </authorList>
    </citation>
    <scope>NUCLEOTIDE SEQUENCE [LARGE SCALE GENOMIC DNA]</scope>
    <source>
        <strain evidence="1">NJM9701</strain>
    </source>
</reference>
<proteinExistence type="predicted"/>
<evidence type="ECO:0008006" key="2">
    <source>
        <dbReference type="Google" id="ProtNLM"/>
    </source>
</evidence>
<evidence type="ECO:0000313" key="1">
    <source>
        <dbReference type="EMBL" id="ETV92000.1"/>
    </source>
</evidence>